<dbReference type="PANTHER" id="PTHR11274:SF0">
    <property type="entry name" value="GENERAL TRANSCRIPTION AND DNA REPAIR FACTOR IIH HELICASE SUBUNIT XPB"/>
    <property type="match status" value="1"/>
</dbReference>
<name>A0A0F9C138_9ZZZZ</name>
<dbReference type="GO" id="GO:0016787">
    <property type="term" value="F:hydrolase activity"/>
    <property type="evidence" value="ECO:0007669"/>
    <property type="project" value="UniProtKB-KW"/>
</dbReference>
<evidence type="ECO:0000256" key="2">
    <source>
        <dbReference type="ARBA" id="ARBA00022801"/>
    </source>
</evidence>
<feature type="non-terminal residue" evidence="6">
    <location>
        <position position="1"/>
    </location>
</feature>
<dbReference type="AlphaFoldDB" id="A0A0F9C138"/>
<reference evidence="6" key="1">
    <citation type="journal article" date="2015" name="Nature">
        <title>Complex archaea that bridge the gap between prokaryotes and eukaryotes.</title>
        <authorList>
            <person name="Spang A."/>
            <person name="Saw J.H."/>
            <person name="Jorgensen S.L."/>
            <person name="Zaremba-Niedzwiedzka K."/>
            <person name="Martijn J."/>
            <person name="Lind A.E."/>
            <person name="van Eijk R."/>
            <person name="Schleper C."/>
            <person name="Guy L."/>
            <person name="Ettema T.J."/>
        </authorList>
    </citation>
    <scope>NUCLEOTIDE SEQUENCE</scope>
</reference>
<comment type="caution">
    <text evidence="6">The sequence shown here is derived from an EMBL/GenBank/DDBJ whole genome shotgun (WGS) entry which is preliminary data.</text>
</comment>
<accession>A0A0F9C138</accession>
<dbReference type="InterPro" id="IPR001650">
    <property type="entry name" value="Helicase_C-like"/>
</dbReference>
<protein>
    <recommendedName>
        <fullName evidence="5">Helicase C-terminal domain-containing protein</fullName>
    </recommendedName>
</protein>
<gene>
    <name evidence="6" type="ORF">LCGC14_2460450</name>
</gene>
<evidence type="ECO:0000256" key="4">
    <source>
        <dbReference type="ARBA" id="ARBA00022840"/>
    </source>
</evidence>
<dbReference type="Gene3D" id="3.40.50.300">
    <property type="entry name" value="P-loop containing nucleotide triphosphate hydrolases"/>
    <property type="match status" value="1"/>
</dbReference>
<dbReference type="GO" id="GO:0004386">
    <property type="term" value="F:helicase activity"/>
    <property type="evidence" value="ECO:0007669"/>
    <property type="project" value="UniProtKB-KW"/>
</dbReference>
<evidence type="ECO:0000259" key="5">
    <source>
        <dbReference type="PROSITE" id="PS51194"/>
    </source>
</evidence>
<dbReference type="Pfam" id="PF00271">
    <property type="entry name" value="Helicase_C"/>
    <property type="match status" value="1"/>
</dbReference>
<sequence>TPDKYGDLETMLRVQSWIGPVIHHMKMEELTESGQIVPANIFILPMTAVPITDTYQEEVQLGIINNPYRNATITAIASYYAETDTGPVVVLCERIEHGEKLAEKLECPFINGKTPSARREKVWEGIRGGSINLVVLSTIADEGLDLPNLSYLILAGGGKASHKAIQRIGRGLRSSEGKSELFVFDMMDQGKYLRKHSLNRKATYLAEPAYQVVETSVEEVLS</sequence>
<feature type="domain" description="Helicase C-terminal" evidence="5">
    <location>
        <begin position="75"/>
        <end position="221"/>
    </location>
</feature>
<evidence type="ECO:0000313" key="6">
    <source>
        <dbReference type="EMBL" id="KKL19942.1"/>
    </source>
</evidence>
<proteinExistence type="predicted"/>
<dbReference type="GO" id="GO:0005524">
    <property type="term" value="F:ATP binding"/>
    <property type="evidence" value="ECO:0007669"/>
    <property type="project" value="UniProtKB-KW"/>
</dbReference>
<evidence type="ECO:0000256" key="1">
    <source>
        <dbReference type="ARBA" id="ARBA00022741"/>
    </source>
</evidence>
<dbReference type="PANTHER" id="PTHR11274">
    <property type="entry name" value="RAD25/XP-B DNA REPAIR HELICASE"/>
    <property type="match status" value="1"/>
</dbReference>
<keyword evidence="1" id="KW-0547">Nucleotide-binding</keyword>
<organism evidence="6">
    <name type="scientific">marine sediment metagenome</name>
    <dbReference type="NCBI Taxonomy" id="412755"/>
    <lineage>
        <taxon>unclassified sequences</taxon>
        <taxon>metagenomes</taxon>
        <taxon>ecological metagenomes</taxon>
    </lineage>
</organism>
<dbReference type="EMBL" id="LAZR01038297">
    <property type="protein sequence ID" value="KKL19942.1"/>
    <property type="molecule type" value="Genomic_DNA"/>
</dbReference>
<keyword evidence="2" id="KW-0378">Hydrolase</keyword>
<evidence type="ECO:0000256" key="3">
    <source>
        <dbReference type="ARBA" id="ARBA00022806"/>
    </source>
</evidence>
<keyword evidence="3" id="KW-0347">Helicase</keyword>
<dbReference type="InterPro" id="IPR027417">
    <property type="entry name" value="P-loop_NTPase"/>
</dbReference>
<dbReference type="SMART" id="SM00490">
    <property type="entry name" value="HELICc"/>
    <property type="match status" value="1"/>
</dbReference>
<dbReference type="SUPFAM" id="SSF52540">
    <property type="entry name" value="P-loop containing nucleoside triphosphate hydrolases"/>
    <property type="match status" value="1"/>
</dbReference>
<dbReference type="InterPro" id="IPR050615">
    <property type="entry name" value="ATP-dep_DNA_Helicase"/>
</dbReference>
<dbReference type="PROSITE" id="PS51194">
    <property type="entry name" value="HELICASE_CTER"/>
    <property type="match status" value="1"/>
</dbReference>
<keyword evidence="4" id="KW-0067">ATP-binding</keyword>